<organism evidence="1 2">
    <name type="scientific">Allorhodopirellula heiligendammensis</name>
    <dbReference type="NCBI Taxonomy" id="2714739"/>
    <lineage>
        <taxon>Bacteria</taxon>
        <taxon>Pseudomonadati</taxon>
        <taxon>Planctomycetota</taxon>
        <taxon>Planctomycetia</taxon>
        <taxon>Pirellulales</taxon>
        <taxon>Pirellulaceae</taxon>
        <taxon>Allorhodopirellula</taxon>
    </lineage>
</organism>
<protein>
    <submittedName>
        <fullName evidence="1">Uncharacterized protein</fullName>
    </submittedName>
</protein>
<name>A0A5C6C4W3_9BACT</name>
<dbReference type="EMBL" id="SJPU01000001">
    <property type="protein sequence ID" value="TWU18571.1"/>
    <property type="molecule type" value="Genomic_DNA"/>
</dbReference>
<dbReference type="AlphaFoldDB" id="A0A5C6C4W3"/>
<gene>
    <name evidence="1" type="ORF">Poly21_07350</name>
</gene>
<proteinExistence type="predicted"/>
<accession>A0A5C6C4W3</accession>
<dbReference type="Proteomes" id="UP000319908">
    <property type="component" value="Unassembled WGS sequence"/>
</dbReference>
<sequence length="153" mass="16876">MPLSPGDAPVESERGEEPLLAELLRPAGIGPNDWQQMAKDSTTMTAKTTSSFLRRCGTFFTSDTWKGSAHATESDHTQSQKLCRNYLLVIDAMPQSVPWIVIAVARHFLVADSRDEAATMIMEAVTERFGEDHRHGPIPSRRRDAGPLLGCLI</sequence>
<evidence type="ECO:0000313" key="2">
    <source>
        <dbReference type="Proteomes" id="UP000319908"/>
    </source>
</evidence>
<evidence type="ECO:0000313" key="1">
    <source>
        <dbReference type="EMBL" id="TWU18571.1"/>
    </source>
</evidence>
<comment type="caution">
    <text evidence="1">The sequence shown here is derived from an EMBL/GenBank/DDBJ whole genome shotgun (WGS) entry which is preliminary data.</text>
</comment>
<dbReference type="OrthoDB" id="278960at2"/>
<reference evidence="1 2" key="1">
    <citation type="journal article" date="2020" name="Antonie Van Leeuwenhoek">
        <title>Rhodopirellula heiligendammensis sp. nov., Rhodopirellula pilleata sp. nov., and Rhodopirellula solitaria sp. nov. isolated from natural or artificial marine surfaces in Northern Germany and California, USA, and emended description of the genus Rhodopirellula.</title>
        <authorList>
            <person name="Kallscheuer N."/>
            <person name="Wiegand S."/>
            <person name="Jogler M."/>
            <person name="Boedeker C."/>
            <person name="Peeters S.H."/>
            <person name="Rast P."/>
            <person name="Heuer A."/>
            <person name="Jetten M.S.M."/>
            <person name="Rohde M."/>
            <person name="Jogler C."/>
        </authorList>
    </citation>
    <scope>NUCLEOTIDE SEQUENCE [LARGE SCALE GENOMIC DNA]</scope>
    <source>
        <strain evidence="1 2">Poly21</strain>
    </source>
</reference>
<keyword evidence="2" id="KW-1185">Reference proteome</keyword>
<dbReference type="RefSeq" id="WP_146405596.1">
    <property type="nucleotide sequence ID" value="NZ_SJPU01000001.1"/>
</dbReference>